<feature type="region of interest" description="Disordered" evidence="4">
    <location>
        <begin position="257"/>
        <end position="291"/>
    </location>
</feature>
<dbReference type="InterPro" id="IPR007588">
    <property type="entry name" value="Znf_FLYWCH"/>
</dbReference>
<evidence type="ECO:0000259" key="5">
    <source>
        <dbReference type="Pfam" id="PF04500"/>
    </source>
</evidence>
<evidence type="ECO:0000256" key="3">
    <source>
        <dbReference type="ARBA" id="ARBA00022833"/>
    </source>
</evidence>
<dbReference type="AlphaFoldDB" id="A0AAF3EX93"/>
<evidence type="ECO:0000256" key="1">
    <source>
        <dbReference type="ARBA" id="ARBA00022723"/>
    </source>
</evidence>
<evidence type="ECO:0000256" key="4">
    <source>
        <dbReference type="SAM" id="MobiDB-lite"/>
    </source>
</evidence>
<feature type="compositionally biased region" description="Basic residues" evidence="4">
    <location>
        <begin position="258"/>
        <end position="267"/>
    </location>
</feature>
<feature type="compositionally biased region" description="Low complexity" evidence="4">
    <location>
        <begin position="18"/>
        <end position="33"/>
    </location>
</feature>
<sequence length="519" mass="57311">MIHLLPVNPIPQGPMIGSPTSPSSTSSSTSSSTIQPQVSPIYQPGSAPGSAFRRPIPQRLQQPIYPAIPLQTCAYPAIQTTMLAVEKPPTLDMLDNSQFQLSQLIAAAHASNKSIKDIHFVRYNPEMPQIVTSFKGYQKLMFRGHRYNIYQVLPERNFKSWRCVCAKKMSETGSWCKCRAETTMDDKNAVTKGEHNHPPRHVTAELEFIKSQLYMAALENPQIDVGDLVNEASNYLSEGVHFDNKEGLKKSLNLARSRVGKPKKPRNRQMMGSVGQKRKLPGSDDGECDEDDWSAGVPMGMSAQETAIIHNVLNLKMPKPENPVMRLTSPLFEATNPLSMVKVESPFRQKPPTIVPPRKQPSPQTQFIHQETPLFPNNNPILGTDATALYMMYAQLAATNKMDTGLDWLAAVQQLNALAMQKDLKLLQEMMTPKNSPKQTPLMAETMPTSPSVVHHTVATPSPSASTTSTSSMVSREISTQTDDVIELGKCISTPGCGCRIVRVCCCREGQCSSRPTQL</sequence>
<feature type="region of interest" description="Disordered" evidence="4">
    <location>
        <begin position="11"/>
        <end position="52"/>
    </location>
</feature>
<evidence type="ECO:0000313" key="7">
    <source>
        <dbReference type="WBParaSite" id="MBELARI_LOCUS18795.1"/>
    </source>
</evidence>
<accession>A0AAF3EX93</accession>
<protein>
    <recommendedName>
        <fullName evidence="5">FLYWCH-type domain-containing protein</fullName>
    </recommendedName>
</protein>
<dbReference type="WBParaSite" id="MBELARI_LOCUS18795.1">
    <property type="protein sequence ID" value="MBELARI_LOCUS18795.1"/>
    <property type="gene ID" value="MBELARI_LOCUS18795"/>
</dbReference>
<dbReference type="Gene3D" id="2.20.25.240">
    <property type="match status" value="1"/>
</dbReference>
<keyword evidence="2" id="KW-0863">Zinc-finger</keyword>
<evidence type="ECO:0000313" key="6">
    <source>
        <dbReference type="Proteomes" id="UP000887575"/>
    </source>
</evidence>
<dbReference type="GO" id="GO:0008270">
    <property type="term" value="F:zinc ion binding"/>
    <property type="evidence" value="ECO:0007669"/>
    <property type="project" value="UniProtKB-KW"/>
</dbReference>
<proteinExistence type="predicted"/>
<feature type="domain" description="FLYWCH-type" evidence="5">
    <location>
        <begin position="131"/>
        <end position="197"/>
    </location>
</feature>
<keyword evidence="1" id="KW-0479">Metal-binding</keyword>
<dbReference type="Proteomes" id="UP000887575">
    <property type="component" value="Unassembled WGS sequence"/>
</dbReference>
<feature type="compositionally biased region" description="Low complexity" evidence="4">
    <location>
        <begin position="457"/>
        <end position="475"/>
    </location>
</feature>
<evidence type="ECO:0000256" key="2">
    <source>
        <dbReference type="ARBA" id="ARBA00022771"/>
    </source>
</evidence>
<name>A0AAF3EX93_9BILA</name>
<organism evidence="6 7">
    <name type="scientific">Mesorhabditis belari</name>
    <dbReference type="NCBI Taxonomy" id="2138241"/>
    <lineage>
        <taxon>Eukaryota</taxon>
        <taxon>Metazoa</taxon>
        <taxon>Ecdysozoa</taxon>
        <taxon>Nematoda</taxon>
        <taxon>Chromadorea</taxon>
        <taxon>Rhabditida</taxon>
        <taxon>Rhabditina</taxon>
        <taxon>Rhabditomorpha</taxon>
        <taxon>Rhabditoidea</taxon>
        <taxon>Rhabditidae</taxon>
        <taxon>Mesorhabditinae</taxon>
        <taxon>Mesorhabditis</taxon>
    </lineage>
</organism>
<feature type="region of interest" description="Disordered" evidence="4">
    <location>
        <begin position="453"/>
        <end position="475"/>
    </location>
</feature>
<keyword evidence="6" id="KW-1185">Reference proteome</keyword>
<keyword evidence="3" id="KW-0862">Zinc</keyword>
<dbReference type="Pfam" id="PF04500">
    <property type="entry name" value="FLYWCH"/>
    <property type="match status" value="1"/>
</dbReference>
<reference evidence="7" key="1">
    <citation type="submission" date="2024-02" db="UniProtKB">
        <authorList>
            <consortium name="WormBaseParasite"/>
        </authorList>
    </citation>
    <scope>IDENTIFICATION</scope>
</reference>